<dbReference type="InterPro" id="IPR021529">
    <property type="entry name" value="DUF2798"/>
</dbReference>
<comment type="caution">
    <text evidence="2">The sequence shown here is derived from an EMBL/GenBank/DDBJ whole genome shotgun (WGS) entry which is preliminary data.</text>
</comment>
<keyword evidence="3" id="KW-1185">Reference proteome</keyword>
<feature type="transmembrane region" description="Helical" evidence="1">
    <location>
        <begin position="12"/>
        <end position="30"/>
    </location>
</feature>
<evidence type="ECO:0000256" key="1">
    <source>
        <dbReference type="SAM" id="Phobius"/>
    </source>
</evidence>
<keyword evidence="1" id="KW-0812">Transmembrane</keyword>
<evidence type="ECO:0000313" key="3">
    <source>
        <dbReference type="Proteomes" id="UP000770161"/>
    </source>
</evidence>
<evidence type="ECO:0000313" key="2">
    <source>
        <dbReference type="EMBL" id="MBU6113521.1"/>
    </source>
</evidence>
<gene>
    <name evidence="2" type="ORF">KQ656_06105</name>
</gene>
<sequence length="161" mass="18104">MPTTRKESIQFGLIMCFGMVLVMSIYNLYINGTIGEITFIEGISDFAIGFVIAFILDMFIVGPNAKKIAFKLTANTNKKIYTVLAMSICMVLGMAFLMSIYGLVSTYIHIGYTSNSMIIDYLSIFGKNLIVALPLQIIVMGPLVRYIFTRYIQVNRMTMEN</sequence>
<organism evidence="2 3">
    <name type="scientific">Mammaliicoccus lentus</name>
    <name type="common">Staphylococcus lentus</name>
    <dbReference type="NCBI Taxonomy" id="42858"/>
    <lineage>
        <taxon>Bacteria</taxon>
        <taxon>Bacillati</taxon>
        <taxon>Bacillota</taxon>
        <taxon>Bacilli</taxon>
        <taxon>Bacillales</taxon>
        <taxon>Staphylococcaceae</taxon>
        <taxon>Mammaliicoccus</taxon>
    </lineage>
</organism>
<name>A0ABS6GWI4_MAMLE</name>
<dbReference type="Proteomes" id="UP000770161">
    <property type="component" value="Unassembled WGS sequence"/>
</dbReference>
<feature type="transmembrane region" description="Helical" evidence="1">
    <location>
        <begin position="83"/>
        <end position="104"/>
    </location>
</feature>
<proteinExistence type="predicted"/>
<dbReference type="EMBL" id="JAHLZN010000008">
    <property type="protein sequence ID" value="MBU6113521.1"/>
    <property type="molecule type" value="Genomic_DNA"/>
</dbReference>
<dbReference type="Pfam" id="PF11391">
    <property type="entry name" value="DUF2798"/>
    <property type="match status" value="2"/>
</dbReference>
<feature type="transmembrane region" description="Helical" evidence="1">
    <location>
        <begin position="42"/>
        <end position="62"/>
    </location>
</feature>
<feature type="transmembrane region" description="Helical" evidence="1">
    <location>
        <begin position="124"/>
        <end position="148"/>
    </location>
</feature>
<dbReference type="RefSeq" id="WP_216683500.1">
    <property type="nucleotide sequence ID" value="NZ_JAHLZN010000008.1"/>
</dbReference>
<keyword evidence="1" id="KW-0472">Membrane</keyword>
<keyword evidence="1" id="KW-1133">Transmembrane helix</keyword>
<protein>
    <submittedName>
        <fullName evidence="2">DUF2798 domain-containing protein</fullName>
    </submittedName>
</protein>
<reference evidence="2 3" key="1">
    <citation type="submission" date="2021-06" db="EMBL/GenBank/DDBJ databases">
        <title>Staphylococcus lentus K169 genome sequencing.</title>
        <authorList>
            <person name="Sundareshan S."/>
            <person name="Akhila D.S."/>
            <person name="Prachi D."/>
            <person name="Sivakumar R."/>
            <person name="Rajendhran J."/>
            <person name="Isloor S."/>
            <person name="Hegde N.R."/>
        </authorList>
    </citation>
    <scope>NUCLEOTIDE SEQUENCE [LARGE SCALE GENOMIC DNA]</scope>
    <source>
        <strain evidence="2 3">K169</strain>
    </source>
</reference>
<accession>A0ABS6GWI4</accession>